<evidence type="ECO:0000313" key="3">
    <source>
        <dbReference type="Proteomes" id="UP001159363"/>
    </source>
</evidence>
<feature type="region of interest" description="Disordered" evidence="1">
    <location>
        <begin position="609"/>
        <end position="637"/>
    </location>
</feature>
<evidence type="ECO:0000313" key="2">
    <source>
        <dbReference type="EMBL" id="KAJ8875274.1"/>
    </source>
</evidence>
<protein>
    <submittedName>
        <fullName evidence="2">Uncharacterized protein</fullName>
    </submittedName>
</protein>
<keyword evidence="3" id="KW-1185">Reference proteome</keyword>
<evidence type="ECO:0000256" key="1">
    <source>
        <dbReference type="SAM" id="MobiDB-lite"/>
    </source>
</evidence>
<accession>A0ABQ9GTF3</accession>
<gene>
    <name evidence="2" type="ORF">PR048_023169</name>
</gene>
<proteinExistence type="predicted"/>
<feature type="region of interest" description="Disordered" evidence="1">
    <location>
        <begin position="205"/>
        <end position="228"/>
    </location>
</feature>
<sequence length="637" mass="69794">MPKLCIDQLQSVVGAWERSDVSMPSRDCPIDFFTLGTCGSCTAIYFFFRCDTDRTASCLRKNHRKEMFVCGCGFVARALASQHGDLGSIPGGFPPEFLHVVILPNDAACRRAFSRYFRFTRPCIPAPLHPRVSLHVMSGEGEHLRENEGRAIGDKRRPDFGKLMSLPAFQCSVCGEMQCHGGTKIESLWIVIDVSSTSRSLETGYVAERSRTGEETAETTENRNQYGRTRSRSQIFANASPMVRQFATSLSDIRQCTEPTKQRITLLISPSSGSYLGNNAVVGRDKGASVVQWLDYLPSTYSKRVRFPAGSRLDFHMWKLCRMMPLVGEFSQGSPVSWLFHSDPAPYSPQSPSSVLKTSLLRGAQISSFAHSLTYALAGSISFDAKIATLAHRRRDIYRQEIFARTLKSPAVVAGPHPCLAHAWCELRVVLASQSYTGKNDLTFISIVGANSNTGEPEGRQAVFRFPTSHESPKSLLGPRASNCLRPTQSSMEPTCNQMVACPHPPPPPPRTIYRSAEAFPGAICITAPQFDIYRYEVVPRRRPLYRGGGEVSARAVGQGCTGKGGGREGVPCAASLLHNTCAVTSFYPRSMWALRRIEAGDGRVRRGRIDRRRGAPLDVAGGPGPSADSRLSAAAG</sequence>
<organism evidence="2 3">
    <name type="scientific">Dryococelus australis</name>
    <dbReference type="NCBI Taxonomy" id="614101"/>
    <lineage>
        <taxon>Eukaryota</taxon>
        <taxon>Metazoa</taxon>
        <taxon>Ecdysozoa</taxon>
        <taxon>Arthropoda</taxon>
        <taxon>Hexapoda</taxon>
        <taxon>Insecta</taxon>
        <taxon>Pterygota</taxon>
        <taxon>Neoptera</taxon>
        <taxon>Polyneoptera</taxon>
        <taxon>Phasmatodea</taxon>
        <taxon>Verophasmatodea</taxon>
        <taxon>Anareolatae</taxon>
        <taxon>Phasmatidae</taxon>
        <taxon>Eurycanthinae</taxon>
        <taxon>Dryococelus</taxon>
    </lineage>
</organism>
<comment type="caution">
    <text evidence="2">The sequence shown here is derived from an EMBL/GenBank/DDBJ whole genome shotgun (WGS) entry which is preliminary data.</text>
</comment>
<name>A0ABQ9GTF3_9NEOP</name>
<dbReference type="Proteomes" id="UP001159363">
    <property type="component" value="Chromosome 8"/>
</dbReference>
<reference evidence="2 3" key="1">
    <citation type="submission" date="2023-02" db="EMBL/GenBank/DDBJ databases">
        <title>LHISI_Scaffold_Assembly.</title>
        <authorList>
            <person name="Stuart O.P."/>
            <person name="Cleave R."/>
            <person name="Magrath M.J.L."/>
            <person name="Mikheyev A.S."/>
        </authorList>
    </citation>
    <scope>NUCLEOTIDE SEQUENCE [LARGE SCALE GENOMIC DNA]</scope>
    <source>
        <strain evidence="2">Daus_M_001</strain>
        <tissue evidence="2">Leg muscle</tissue>
    </source>
</reference>
<dbReference type="EMBL" id="JARBHB010000009">
    <property type="protein sequence ID" value="KAJ8875274.1"/>
    <property type="molecule type" value="Genomic_DNA"/>
</dbReference>